<feature type="domain" description="Phospholipase C/D" evidence="1">
    <location>
        <begin position="6"/>
        <end position="102"/>
    </location>
</feature>
<dbReference type="KEGG" id="csd:Clst_1552"/>
<dbReference type="Pfam" id="PF00882">
    <property type="entry name" value="Zn_dep_PLPC"/>
    <property type="match status" value="1"/>
</dbReference>
<evidence type="ECO:0000259" key="1">
    <source>
        <dbReference type="Pfam" id="PF00882"/>
    </source>
</evidence>
<dbReference type="EMBL" id="CP004044">
    <property type="protein sequence ID" value="AGC68594.1"/>
    <property type="molecule type" value="Genomic_DNA"/>
</dbReference>
<accession>L7VPJ6</accession>
<dbReference type="GO" id="GO:0016788">
    <property type="term" value="F:hydrolase activity, acting on ester bonds"/>
    <property type="evidence" value="ECO:0007669"/>
    <property type="project" value="InterPro"/>
</dbReference>
<protein>
    <recommendedName>
        <fullName evidence="1">Phospholipase C/D domain-containing protein</fullName>
    </recommendedName>
</protein>
<sequence length="223" mass="26030">MPFHMTHLHIAKNIYRALPEAIENLPQFYLGNIAPDAIHNRKGYKSDYKRISHLCVGDAPWGMATNNDEWIGNVLKFLQNNKNSENRDFILGYCCHVLSDIFNNIAVWTPFRLKYPEEFAKGYGGLYHQESEKVDIELGLREENRNDFWVHLEKAEPIDLDNIVSAEEIGKHKENILHNWYKNKKHQDLSENKLVTVESTMKFIKDATDFIIDKILYFVGDTC</sequence>
<name>L7VPJ6_THES1</name>
<dbReference type="STRING" id="1121335.Cst_c16080"/>
<dbReference type="InterPro" id="IPR029002">
    <property type="entry name" value="PLPC/GPLD1"/>
</dbReference>
<dbReference type="PATRIC" id="fig|1121335.3.peg.1591"/>
<proteinExistence type="predicted"/>
<evidence type="ECO:0000313" key="3">
    <source>
        <dbReference type="Proteomes" id="UP000011220"/>
    </source>
</evidence>
<dbReference type="Proteomes" id="UP000011220">
    <property type="component" value="Chromosome"/>
</dbReference>
<evidence type="ECO:0000313" key="2">
    <source>
        <dbReference type="EMBL" id="AGC68594.1"/>
    </source>
</evidence>
<dbReference type="KEGG" id="css:Cst_c16080"/>
<dbReference type="RefSeq" id="WP_015359278.1">
    <property type="nucleotide sequence ID" value="NC_020887.2"/>
</dbReference>
<organism evidence="2 3">
    <name type="scientific">Thermoclostridium stercorarium (strain ATCC 35414 / DSM 8532 / NCIMB 11754)</name>
    <name type="common">Clostridium stercorarium</name>
    <dbReference type="NCBI Taxonomy" id="1121335"/>
    <lineage>
        <taxon>Bacteria</taxon>
        <taxon>Bacillati</taxon>
        <taxon>Bacillota</taxon>
        <taxon>Clostridia</taxon>
        <taxon>Eubacteriales</taxon>
        <taxon>Oscillospiraceae</taxon>
        <taxon>Thermoclostridium</taxon>
    </lineage>
</organism>
<dbReference type="eggNOG" id="ENOG5032TTZ">
    <property type="taxonomic scope" value="Bacteria"/>
</dbReference>
<dbReference type="SUPFAM" id="SSF48537">
    <property type="entry name" value="Phospholipase C/P1 nuclease"/>
    <property type="match status" value="1"/>
</dbReference>
<keyword evidence="3" id="KW-1185">Reference proteome</keyword>
<dbReference type="InterPro" id="IPR008947">
    <property type="entry name" value="PLipase_C/P1_nuclease_dom_sf"/>
</dbReference>
<gene>
    <name evidence="2" type="ordered locus">Cst_c16080</name>
</gene>
<reference evidence="2 3" key="1">
    <citation type="journal article" date="2013" name="Genome Announc.">
        <title>Complete genome sequence of Clostridium stercorarium subsp. stercorarium strain DSM 8532, a thermophilic degrader of plant cell wall fibers.</title>
        <authorList>
            <person name="Poehlein A."/>
            <person name="Zverlov V.V."/>
            <person name="Daniel R."/>
            <person name="Schwarz W.H."/>
            <person name="Liebl W."/>
        </authorList>
    </citation>
    <scope>NUCLEOTIDE SEQUENCE [LARGE SCALE GENOMIC DNA]</scope>
    <source>
        <strain evidence="3">ATCC 35414 / DSM 8532 / NCIMB 11754</strain>
    </source>
</reference>
<dbReference type="AlphaFoldDB" id="L7VPJ6"/>